<evidence type="ECO:0000256" key="4">
    <source>
        <dbReference type="SAM" id="SignalP"/>
    </source>
</evidence>
<dbReference type="InterPro" id="IPR050490">
    <property type="entry name" value="Bact_solute-bd_prot1"/>
</dbReference>
<dbReference type="EMBL" id="JAPDHZ010000002">
    <property type="protein sequence ID" value="MDG0791096.1"/>
    <property type="molecule type" value="Genomic_DNA"/>
</dbReference>
<evidence type="ECO:0000256" key="2">
    <source>
        <dbReference type="ARBA" id="ARBA00022448"/>
    </source>
</evidence>
<evidence type="ECO:0000256" key="1">
    <source>
        <dbReference type="ARBA" id="ARBA00008520"/>
    </source>
</evidence>
<name>A0A9X4KFN5_9BACL</name>
<dbReference type="Proteomes" id="UP001153387">
    <property type="component" value="Unassembled WGS sequence"/>
</dbReference>
<dbReference type="Gene3D" id="3.40.190.10">
    <property type="entry name" value="Periplasmic binding protein-like II"/>
    <property type="match status" value="2"/>
</dbReference>
<comment type="similarity">
    <text evidence="1">Belongs to the bacterial solute-binding protein 1 family.</text>
</comment>
<accession>A0A9X4KFN5</accession>
<keyword evidence="4" id="KW-0732">Signal</keyword>
<proteinExistence type="inferred from homology"/>
<dbReference type="PANTHER" id="PTHR43649">
    <property type="entry name" value="ARABINOSE-BINDING PROTEIN-RELATED"/>
    <property type="match status" value="1"/>
</dbReference>
<keyword evidence="2" id="KW-0813">Transport</keyword>
<feature type="chain" id="PRO_5040927373" evidence="4">
    <location>
        <begin position="34"/>
        <end position="498"/>
    </location>
</feature>
<protein>
    <submittedName>
        <fullName evidence="5">Extracellular solute-binding protein</fullName>
    </submittedName>
</protein>
<reference evidence="5 6" key="1">
    <citation type="submission" date="2022-10" db="EMBL/GenBank/DDBJ databases">
        <title>Comparative genomic analysis of Cohnella hashimotonis sp. nov., isolated from the International Space Station.</title>
        <authorList>
            <person name="Simpson A."/>
            <person name="Venkateswaran K."/>
        </authorList>
    </citation>
    <scope>NUCLEOTIDE SEQUENCE [LARGE SCALE GENOMIC DNA]</scope>
    <source>
        <strain evidence="5 6">DSM 18997</strain>
    </source>
</reference>
<gene>
    <name evidence="5" type="ORF">OMP38_09610</name>
</gene>
<evidence type="ECO:0000313" key="5">
    <source>
        <dbReference type="EMBL" id="MDG0791096.1"/>
    </source>
</evidence>
<feature type="region of interest" description="Disordered" evidence="3">
    <location>
        <begin position="454"/>
        <end position="480"/>
    </location>
</feature>
<comment type="caution">
    <text evidence="5">The sequence shown here is derived from an EMBL/GenBank/DDBJ whole genome shotgun (WGS) entry which is preliminary data.</text>
</comment>
<dbReference type="PANTHER" id="PTHR43649:SF29">
    <property type="entry name" value="OSMOPROTECTIVE COMPOUNDS-BINDING PROTEIN GGTB"/>
    <property type="match status" value="1"/>
</dbReference>
<evidence type="ECO:0000256" key="3">
    <source>
        <dbReference type="SAM" id="MobiDB-lite"/>
    </source>
</evidence>
<feature type="signal peptide" evidence="4">
    <location>
        <begin position="1"/>
        <end position="33"/>
    </location>
</feature>
<dbReference type="Pfam" id="PF01547">
    <property type="entry name" value="SBP_bac_1"/>
    <property type="match status" value="1"/>
</dbReference>
<dbReference type="InterPro" id="IPR006059">
    <property type="entry name" value="SBP"/>
</dbReference>
<dbReference type="SUPFAM" id="SSF53850">
    <property type="entry name" value="Periplasmic binding protein-like II"/>
    <property type="match status" value="1"/>
</dbReference>
<feature type="region of interest" description="Disordered" evidence="3">
    <location>
        <begin position="406"/>
        <end position="429"/>
    </location>
</feature>
<evidence type="ECO:0000313" key="6">
    <source>
        <dbReference type="Proteomes" id="UP001153387"/>
    </source>
</evidence>
<sequence>MRQTGRRRLFRRAVLRLAALRLAALRLALPAFSALLLASCGGAPTSTLVPSDDATTILYLSSNKENEGSSRIISELAREYQTAHPSVRYKFENVSESDLNQRVQLLAASNDLPVLFSYQSGKPLLDLIDSNAALDLERTFAELGMADSLNPAAVELLKAYAEGKGLYALPLEMNIEGFWYNKTLFAKYGLHEPQTWDEMLAAAETFKREGIQPFAVAGKEKWPITRLINAYAIRKLGVDAMEKVDKGGLSLADPGFVEAADVVQRMGLQGYFGSRVNTIDMGSSVNLFLQGKAAMFYMGSWQLRAFNDPTQNKIGADNVGFFSIPLVRDGLGTLDEYPVNAGLTTSFSKASYTQEVGDWMKYVFERYGDRAMSELGMVTGFNVKDVPEDAPPLTRMVQGKIGEVKKGRCGSRPASAPKRSCWPGTTRSCSSRARGIRRRTIWASFSGSWRPIVSRGGRRRPAKVRESVAGPAGRPSATESDHFIRDSVLWASRKGLLE</sequence>
<organism evidence="5 6">
    <name type="scientific">Cohnella ginsengisoli</name>
    <dbReference type="NCBI Taxonomy" id="425004"/>
    <lineage>
        <taxon>Bacteria</taxon>
        <taxon>Bacillati</taxon>
        <taxon>Bacillota</taxon>
        <taxon>Bacilli</taxon>
        <taxon>Bacillales</taxon>
        <taxon>Paenibacillaceae</taxon>
        <taxon>Cohnella</taxon>
    </lineage>
</organism>
<keyword evidence="6" id="KW-1185">Reference proteome</keyword>
<dbReference type="AlphaFoldDB" id="A0A9X4KFN5"/>
<dbReference type="RefSeq" id="WP_277565220.1">
    <property type="nucleotide sequence ID" value="NZ_JAPDHZ010000002.1"/>
</dbReference>